<dbReference type="SUPFAM" id="SSF51735">
    <property type="entry name" value="NAD(P)-binding Rossmann-fold domains"/>
    <property type="match status" value="1"/>
</dbReference>
<gene>
    <name evidence="2" type="ORF">CLV85_0152</name>
</gene>
<dbReference type="Gene3D" id="3.90.180.10">
    <property type="entry name" value="Medium-chain alcohol dehydrogenases, catalytic domain"/>
    <property type="match status" value="1"/>
</dbReference>
<dbReference type="InterPro" id="IPR036291">
    <property type="entry name" value="NAD(P)-bd_dom_sf"/>
</dbReference>
<dbReference type="InterPro" id="IPR020843">
    <property type="entry name" value="ER"/>
</dbReference>
<proteinExistence type="predicted"/>
<dbReference type="Proteomes" id="UP000231742">
    <property type="component" value="Unassembled WGS sequence"/>
</dbReference>
<dbReference type="NCBIfam" id="TIGR02823">
    <property type="entry name" value="oxido_YhdH"/>
    <property type="match status" value="1"/>
</dbReference>
<dbReference type="OrthoDB" id="9782155at2"/>
<accession>A0A2M9D5J1</accession>
<dbReference type="PANTHER" id="PTHR43677">
    <property type="entry name" value="SHORT-CHAIN DEHYDROGENASE/REDUCTASE"/>
    <property type="match status" value="1"/>
</dbReference>
<evidence type="ECO:0000259" key="1">
    <source>
        <dbReference type="SMART" id="SM00829"/>
    </source>
</evidence>
<dbReference type="Pfam" id="PF08240">
    <property type="entry name" value="ADH_N"/>
    <property type="match status" value="1"/>
</dbReference>
<protein>
    <submittedName>
        <fullName evidence="2">Acrylyl-CoA reductase (NADPH)</fullName>
    </submittedName>
</protein>
<dbReference type="SUPFAM" id="SSF50129">
    <property type="entry name" value="GroES-like"/>
    <property type="match status" value="1"/>
</dbReference>
<dbReference type="InterPro" id="IPR011032">
    <property type="entry name" value="GroES-like_sf"/>
</dbReference>
<dbReference type="RefSeq" id="WP_100387717.1">
    <property type="nucleotide sequence ID" value="NZ_BMZU01000001.1"/>
</dbReference>
<evidence type="ECO:0000313" key="2">
    <source>
        <dbReference type="EMBL" id="PJJ80985.1"/>
    </source>
</evidence>
<dbReference type="InterPro" id="IPR014188">
    <property type="entry name" value="Acrylyl-CoA_reductase_AcuI"/>
</dbReference>
<dbReference type="Pfam" id="PF00107">
    <property type="entry name" value="ADH_zinc_N"/>
    <property type="match status" value="1"/>
</dbReference>
<dbReference type="CDD" id="cd08288">
    <property type="entry name" value="MDR_yhdh"/>
    <property type="match status" value="1"/>
</dbReference>
<feature type="domain" description="Enoyl reductase (ER)" evidence="1">
    <location>
        <begin position="15"/>
        <end position="325"/>
    </location>
</feature>
<evidence type="ECO:0000313" key="3">
    <source>
        <dbReference type="Proteomes" id="UP000231742"/>
    </source>
</evidence>
<dbReference type="AlphaFoldDB" id="A0A2M9D5J1"/>
<dbReference type="GO" id="GO:0043957">
    <property type="term" value="F:acryloyl-CoA reductase (NADPH) activity"/>
    <property type="evidence" value="ECO:0007669"/>
    <property type="project" value="TreeGrafter"/>
</dbReference>
<dbReference type="PANTHER" id="PTHR43677:SF1">
    <property type="entry name" value="ACRYLYL-COA REDUCTASE ACUI-RELATED"/>
    <property type="match status" value="1"/>
</dbReference>
<comment type="caution">
    <text evidence="2">The sequence shown here is derived from an EMBL/GenBank/DDBJ whole genome shotgun (WGS) entry which is preliminary data.</text>
</comment>
<sequence>MWRGIEVVKNESDPKAPAHVELSEQLDDSILMPGDVTIDVEFSSLNFKDGIALTGKPGIVRAPRLIAGIDLVGVVAESTDDRFSAGQRVLVNGCGLSETHHGGFAERARVPGDWVVPVPAGISNHQAAAIGTAGFTAMLSVLAIERGGVSGEVLVTGAAGGVGSVAIALLNKLGYSVTASTGRESEHDYLRQLGATTIIDRAELSAEPKALMKQRWAGAIDAVGGSTLASAIAATEYGGTVTACGNAQSSELHTSVMPFILRGVSLVGINSVFTPRELRLEAWSRLERDLDLGSLESTTSTIGLSDTIAAGADIMAGRIRGRTVVDVHG</sequence>
<reference evidence="2 3" key="1">
    <citation type="submission" date="2017-11" db="EMBL/GenBank/DDBJ databases">
        <title>Genomic Encyclopedia of Archaeal and Bacterial Type Strains, Phase II (KMG-II): From Individual Species to Whole Genera.</title>
        <authorList>
            <person name="Goeker M."/>
        </authorList>
    </citation>
    <scope>NUCLEOTIDE SEQUENCE [LARGE SCALE GENOMIC DNA]</scope>
    <source>
        <strain evidence="2 3">DSM 16400</strain>
    </source>
</reference>
<dbReference type="EMBL" id="PGFH01000001">
    <property type="protein sequence ID" value="PJJ80985.1"/>
    <property type="molecule type" value="Genomic_DNA"/>
</dbReference>
<dbReference type="InterPro" id="IPR013149">
    <property type="entry name" value="ADH-like_C"/>
</dbReference>
<organism evidence="2 3">
    <name type="scientific">Salinibacterium amurskyense</name>
    <dbReference type="NCBI Taxonomy" id="205941"/>
    <lineage>
        <taxon>Bacteria</taxon>
        <taxon>Bacillati</taxon>
        <taxon>Actinomycetota</taxon>
        <taxon>Actinomycetes</taxon>
        <taxon>Micrococcales</taxon>
        <taxon>Microbacteriaceae</taxon>
        <taxon>Salinibacterium</taxon>
    </lineage>
</organism>
<dbReference type="InterPro" id="IPR051397">
    <property type="entry name" value="Zn-ADH-like_protein"/>
</dbReference>
<keyword evidence="3" id="KW-1185">Reference proteome</keyword>
<dbReference type="SMART" id="SM00829">
    <property type="entry name" value="PKS_ER"/>
    <property type="match status" value="1"/>
</dbReference>
<name>A0A2M9D5J1_9MICO</name>
<dbReference type="InterPro" id="IPR013154">
    <property type="entry name" value="ADH-like_N"/>
</dbReference>
<dbReference type="Gene3D" id="3.40.50.720">
    <property type="entry name" value="NAD(P)-binding Rossmann-like Domain"/>
    <property type="match status" value="1"/>
</dbReference>